<keyword evidence="3" id="KW-1185">Reference proteome</keyword>
<sequence>MGLLNRDKTNYKLYELFPRVDQKVDVFNSLGHVFELIYYKDKDILHIFTRTAAQIEVLRQYFDVKEAQTIPSAKFVGKVLLKNEKDFYWGIEVNDFTNVLTKLQEKEQLRIWIVLEPRLNDILLKHADKLRRNQSLIGKRQREIIASRLENYAKDNLYYVQVYVLSNEKDRIKTLTDELKKYILTRSGKLRLEITKTSKWEDETPRVPRFWNLKYKRWVWVDEDKLNKIAIIPDPSILPTTVGRGAPLPTIVPERQGFRVGINPETGKEVRLELEDLQRHMYVIGGTGAGKTSFLGTLMTHFMKAYPESVTVLIDPNGDFAEQLASTMADYEKLIYVDPVQTTIAVNPLSIPDGIPKDQAELLAESNVKEIFEQLFALKAGAVYVEYVIINALKILYMKTRNPTFSDLYNIILKLRSGELDLPINDPLWEEKLQQFQELEETTYVSALSRLEEYATNPLLKRLFSSDSISDVLEPGNLIVINASNAYIGDKASFLMIAGWVYKLWYSALIRRALRKKLIPVLTIIDEFEVISDLSIIDTILSQARKFYMHLVLAHQHTGQLKPEMLKSIFSNTAVKVLMRTAGDDAEKLSKVDQDFASKIERVLPKLEPGEAVMTIMPRKQGDPATPFKVKFDYIELKFNQERLSDAIRRMKEKYMTEERKDDVLSLVNPLFKYIERPNVIEQQVLYHIYVGRTENGNHSIYLVDLLKKLGVDRDKVEDVINKLEASGYISVEKVKNKKLLMYGKGLFGDIKTIAPSDEGRKLAMKVMLRYMKNKYYVVTVKQTPDLAARPDLAAIPFDTNYTLRYDQAVAVEIESCNELSVHPEQVMHNFRKESIKDFAEIHSWTYAECFNKLQELYNQLSDEEKKKVKIFSVKLKQKVEQKPKEIMNKAEETGEFAKAKAVQVTESNAMADTLNIDNNNGKAPEGPKPDSALTGELTSNGILELQIQGRTVRIYRAESTIEIDGRKYKIPPFELRALLNRKDSIIAIVAKEKKIIISYNDGSSSELTPLS</sequence>
<dbReference type="SUPFAM" id="SSF52540">
    <property type="entry name" value="P-loop containing nucleoside triphosphate hydrolases"/>
    <property type="match status" value="1"/>
</dbReference>
<accession>A0AAQ4CNS5</accession>
<gene>
    <name evidence="2" type="ORF">SACC_04730</name>
</gene>
<dbReference type="CDD" id="cd01127">
    <property type="entry name" value="TrwB_TraG_TraD_VirD4"/>
    <property type="match status" value="1"/>
</dbReference>
<dbReference type="AlphaFoldDB" id="A0AAQ4CNS5"/>
<dbReference type="Gene3D" id="3.40.50.300">
    <property type="entry name" value="P-loop containing nucleotide triphosphate hydrolases"/>
    <property type="match status" value="2"/>
</dbReference>
<dbReference type="InterPro" id="IPR051162">
    <property type="entry name" value="T4SS_component"/>
</dbReference>
<reference evidence="2 3" key="1">
    <citation type="journal article" date="2022" name="Microbiol. Resour. Announc.">
        <title>Complete Genome Sequence of the Hyperthermophilic and Acidophilic Archaeon Saccharolobus caldissimus Strain HS-3T.</title>
        <authorList>
            <person name="Sakai H.D."/>
            <person name="Kurosawa N."/>
        </authorList>
    </citation>
    <scope>NUCLEOTIDE SEQUENCE [LARGE SCALE GENOMIC DNA]</scope>
    <source>
        <strain evidence="2 3">JCM32116</strain>
    </source>
</reference>
<dbReference type="RefSeq" id="WP_229571449.1">
    <property type="nucleotide sequence ID" value="NZ_AP025226.1"/>
</dbReference>
<dbReference type="Pfam" id="PF01935">
    <property type="entry name" value="DUF87"/>
    <property type="match status" value="1"/>
</dbReference>
<organism evidence="2 3">
    <name type="scientific">Saccharolobus caldissimus</name>
    <dbReference type="NCBI Taxonomy" id="1702097"/>
    <lineage>
        <taxon>Archaea</taxon>
        <taxon>Thermoproteota</taxon>
        <taxon>Thermoprotei</taxon>
        <taxon>Sulfolobales</taxon>
        <taxon>Sulfolobaceae</taxon>
        <taxon>Saccharolobus</taxon>
    </lineage>
</organism>
<dbReference type="EMBL" id="AP025226">
    <property type="protein sequence ID" value="BDB97456.1"/>
    <property type="molecule type" value="Genomic_DNA"/>
</dbReference>
<dbReference type="Proteomes" id="UP001319921">
    <property type="component" value="Chromosome"/>
</dbReference>
<feature type="domain" description="Helicase HerA central" evidence="1">
    <location>
        <begin position="265"/>
        <end position="353"/>
    </location>
</feature>
<evidence type="ECO:0000313" key="2">
    <source>
        <dbReference type="EMBL" id="BDB97456.1"/>
    </source>
</evidence>
<protein>
    <recommendedName>
        <fullName evidence="1">Helicase HerA central domain-containing protein</fullName>
    </recommendedName>
</protein>
<dbReference type="InterPro" id="IPR002789">
    <property type="entry name" value="HerA_central"/>
</dbReference>
<dbReference type="InterPro" id="IPR027417">
    <property type="entry name" value="P-loop_NTPase"/>
</dbReference>
<evidence type="ECO:0000313" key="3">
    <source>
        <dbReference type="Proteomes" id="UP001319921"/>
    </source>
</evidence>
<dbReference type="KEGG" id="scas:SACC_04730"/>
<dbReference type="GeneID" id="68865202"/>
<proteinExistence type="predicted"/>
<name>A0AAQ4CNS5_9CREN</name>
<dbReference type="PANTHER" id="PTHR30121">
    <property type="entry name" value="UNCHARACTERIZED PROTEIN YJGR-RELATED"/>
    <property type="match status" value="1"/>
</dbReference>
<dbReference type="PANTHER" id="PTHR30121:SF6">
    <property type="entry name" value="SLR6007 PROTEIN"/>
    <property type="match status" value="1"/>
</dbReference>
<evidence type="ECO:0000259" key="1">
    <source>
        <dbReference type="Pfam" id="PF01935"/>
    </source>
</evidence>